<feature type="domain" description="HTH cro/C1-type" evidence="2">
    <location>
        <begin position="7"/>
        <end position="61"/>
    </location>
</feature>
<proteinExistence type="predicted"/>
<evidence type="ECO:0000313" key="3">
    <source>
        <dbReference type="EMBL" id="GGI66220.1"/>
    </source>
</evidence>
<evidence type="ECO:0000259" key="2">
    <source>
        <dbReference type="PROSITE" id="PS50943"/>
    </source>
</evidence>
<dbReference type="InterPro" id="IPR010982">
    <property type="entry name" value="Lambda_DNA-bd_dom_sf"/>
</dbReference>
<dbReference type="SUPFAM" id="SSF47413">
    <property type="entry name" value="lambda repressor-like DNA-binding domains"/>
    <property type="match status" value="1"/>
</dbReference>
<dbReference type="InterPro" id="IPR001387">
    <property type="entry name" value="Cro/C1-type_HTH"/>
</dbReference>
<dbReference type="GO" id="GO:0003677">
    <property type="term" value="F:DNA binding"/>
    <property type="evidence" value="ECO:0007669"/>
    <property type="project" value="UniProtKB-KW"/>
</dbReference>
<sequence>MKIGQIVSEKRKEKGLTQQELADFIGVSKASVSKWENDMTYPDITLLPLLAAFFDITMDQLLDYHSQLTTDEIKRIYQLLQKSLLKQSSEEVLHELRRLTRRYYSCYPFVLQMGLFILNHLDYFLNKTDKSSMALYIEEARELFLHVKQGSKDAHIVQQACDYEAYTLLALEKSDAVLELLGEYVPSYFPRESLIANAFQQKGEIEKSDATYQSAIAQYLFVMMSGLTNYLQLLVHDLDKFQITYLRGQAIAEAFELEQLHPISWFNFQISAATGFAQLDQKEIVLEIIAKVPGIITTLKTPLVLHGDAYFNRIDPWLEQLELGPQLPREASNIVSELLAIVLEHPAFFSYQEEAVFQKIKQIKEQLDE</sequence>
<keyword evidence="1" id="KW-0238">DNA-binding</keyword>
<name>A0A917JFD1_9ENTE</name>
<dbReference type="PROSITE" id="PS50943">
    <property type="entry name" value="HTH_CROC1"/>
    <property type="match status" value="1"/>
</dbReference>
<dbReference type="Pfam" id="PF01381">
    <property type="entry name" value="HTH_3"/>
    <property type="match status" value="1"/>
</dbReference>
<dbReference type="SMART" id="SM00530">
    <property type="entry name" value="HTH_XRE"/>
    <property type="match status" value="1"/>
</dbReference>
<accession>A0A917JFD1</accession>
<dbReference type="PANTHER" id="PTHR46558">
    <property type="entry name" value="TRACRIPTIONAL REGULATORY PROTEIN-RELATED-RELATED"/>
    <property type="match status" value="1"/>
</dbReference>
<keyword evidence="4" id="KW-1185">Reference proteome</keyword>
<dbReference type="CDD" id="cd00093">
    <property type="entry name" value="HTH_XRE"/>
    <property type="match status" value="1"/>
</dbReference>
<dbReference type="RefSeq" id="WP_229731698.1">
    <property type="nucleotide sequence ID" value="NZ_BMDT01000009.1"/>
</dbReference>
<gene>
    <name evidence="3" type="ORF">GCM10011482_18740</name>
</gene>
<dbReference type="AlphaFoldDB" id="A0A917JFD1"/>
<organism evidence="3 4">
    <name type="scientific">Enterococcus alcedinis</name>
    <dbReference type="NCBI Taxonomy" id="1274384"/>
    <lineage>
        <taxon>Bacteria</taxon>
        <taxon>Bacillati</taxon>
        <taxon>Bacillota</taxon>
        <taxon>Bacilli</taxon>
        <taxon>Lactobacillales</taxon>
        <taxon>Enterococcaceae</taxon>
        <taxon>Enterococcus</taxon>
    </lineage>
</organism>
<evidence type="ECO:0000313" key="4">
    <source>
        <dbReference type="Proteomes" id="UP000622610"/>
    </source>
</evidence>
<dbReference type="EMBL" id="BMDT01000009">
    <property type="protein sequence ID" value="GGI66220.1"/>
    <property type="molecule type" value="Genomic_DNA"/>
</dbReference>
<comment type="caution">
    <text evidence="3">The sequence shown here is derived from an EMBL/GenBank/DDBJ whole genome shotgun (WGS) entry which is preliminary data.</text>
</comment>
<evidence type="ECO:0000256" key="1">
    <source>
        <dbReference type="ARBA" id="ARBA00023125"/>
    </source>
</evidence>
<reference evidence="3" key="2">
    <citation type="submission" date="2020-09" db="EMBL/GenBank/DDBJ databases">
        <authorList>
            <person name="Sun Q."/>
            <person name="Sedlacek I."/>
        </authorList>
    </citation>
    <scope>NUCLEOTIDE SEQUENCE</scope>
    <source>
        <strain evidence="3">CCM 8433</strain>
    </source>
</reference>
<dbReference type="Proteomes" id="UP000622610">
    <property type="component" value="Unassembled WGS sequence"/>
</dbReference>
<protein>
    <submittedName>
        <fullName evidence="3">Transcriptional regulator</fullName>
    </submittedName>
</protein>
<dbReference type="PANTHER" id="PTHR46558:SF11">
    <property type="entry name" value="HTH-TYPE TRANSCRIPTIONAL REGULATOR XRE"/>
    <property type="match status" value="1"/>
</dbReference>
<reference evidence="3" key="1">
    <citation type="journal article" date="2014" name="Int. J. Syst. Evol. Microbiol.">
        <title>Complete genome sequence of Corynebacterium casei LMG S-19264T (=DSM 44701T), isolated from a smear-ripened cheese.</title>
        <authorList>
            <consortium name="US DOE Joint Genome Institute (JGI-PGF)"/>
            <person name="Walter F."/>
            <person name="Albersmeier A."/>
            <person name="Kalinowski J."/>
            <person name="Ruckert C."/>
        </authorList>
    </citation>
    <scope>NUCLEOTIDE SEQUENCE</scope>
    <source>
        <strain evidence="3">CCM 8433</strain>
    </source>
</reference>
<dbReference type="Gene3D" id="1.10.260.40">
    <property type="entry name" value="lambda repressor-like DNA-binding domains"/>
    <property type="match status" value="1"/>
</dbReference>